<evidence type="ECO:0000256" key="9">
    <source>
        <dbReference type="ARBA" id="ARBA00023136"/>
    </source>
</evidence>
<evidence type="ECO:0000256" key="1">
    <source>
        <dbReference type="ARBA" id="ARBA00004496"/>
    </source>
</evidence>
<dbReference type="GO" id="GO:0070273">
    <property type="term" value="F:phosphatidylinositol-4-phosphate binding"/>
    <property type="evidence" value="ECO:0007669"/>
    <property type="project" value="TreeGrafter"/>
</dbReference>
<keyword evidence="15" id="KW-1185">Reference proteome</keyword>
<keyword evidence="4" id="KW-1134">Transmembrane beta strand</keyword>
<dbReference type="GO" id="GO:0005886">
    <property type="term" value="C:plasma membrane"/>
    <property type="evidence" value="ECO:0007669"/>
    <property type="project" value="UniProtKB-SubCell"/>
</dbReference>
<dbReference type="GO" id="GO:0042742">
    <property type="term" value="P:defense response to bacterium"/>
    <property type="evidence" value="ECO:0007669"/>
    <property type="project" value="TreeGrafter"/>
</dbReference>
<keyword evidence="5" id="KW-1003">Cell membrane</keyword>
<feature type="domain" description="Gasdermin PUB" evidence="13">
    <location>
        <begin position="249"/>
        <end position="441"/>
    </location>
</feature>
<protein>
    <submittedName>
        <fullName evidence="14">GSDMA protein</fullName>
    </submittedName>
</protein>
<evidence type="ECO:0000256" key="2">
    <source>
        <dbReference type="ARBA" id="ARBA00004651"/>
    </source>
</evidence>
<keyword evidence="10" id="KW-0564">Palmitate</keyword>
<keyword evidence="11" id="KW-0449">Lipoprotein</keyword>
<dbReference type="PANTHER" id="PTHR16399">
    <property type="entry name" value="GASDERMIN"/>
    <property type="match status" value="1"/>
</dbReference>
<gene>
    <name evidence="14" type="primary">Gsdma</name>
    <name evidence="14" type="ORF">RHAINO_R15697</name>
</gene>
<evidence type="ECO:0000259" key="13">
    <source>
        <dbReference type="Pfam" id="PF17708"/>
    </source>
</evidence>
<feature type="domain" description="Gasdermin pore forming" evidence="12">
    <location>
        <begin position="3"/>
        <end position="224"/>
    </location>
</feature>
<evidence type="ECO:0000256" key="4">
    <source>
        <dbReference type="ARBA" id="ARBA00022452"/>
    </source>
</evidence>
<comment type="similarity">
    <text evidence="3">Belongs to the gasdermin family.</text>
</comment>
<evidence type="ECO:0000256" key="11">
    <source>
        <dbReference type="ARBA" id="ARBA00023288"/>
    </source>
</evidence>
<evidence type="ECO:0000256" key="7">
    <source>
        <dbReference type="ARBA" id="ARBA00022590"/>
    </source>
</evidence>
<evidence type="ECO:0000256" key="6">
    <source>
        <dbReference type="ARBA" id="ARBA00022490"/>
    </source>
</evidence>
<evidence type="ECO:0000256" key="10">
    <source>
        <dbReference type="ARBA" id="ARBA00023139"/>
    </source>
</evidence>
<sequence length="459" mass="52157">SRMFKKLTKFIANQMDPYKELVPVESIADNEHFRPLCLLKKKRKSKTIFHPAPYYQRTGFKLDDVLLPREDNKSTESLHQDSSQFTLTKTSTDQADGGLSVSFDPASVDLQGGASLSKELSIRPQKKSISLESLEALRRERKINMDHSFIQQLQRTDINLYIVTEILEASEETVYKESIKADGGFKARFYATLFAKGTTENNQDIVIPKGCTLAFRTIQLLLGDGEWLTDLVSILLAVESMGKLAEVMGEVEYRCRIFSKLSPDLLLIVFNTIKAVMRDKNLLQELRQKVSEAFLTAKIYKDTSRTTSLIPQYTCPMEDIPEQNDGYELKTESPDLKDLFSTLQHSPRDCLLPLAEGITYILDALHELMDDQLLLLLESLERRIVSQQLNLVENLLKHDLEDRMCNFHVDAGLLSFPHKEEQMLTMELLELSGVQLQEDGSAVPRDQPFEAVAALFVTL</sequence>
<keyword evidence="8" id="KW-0812">Transmembrane</keyword>
<feature type="non-terminal residue" evidence="14">
    <location>
        <position position="459"/>
    </location>
</feature>
<keyword evidence="6" id="KW-0963">Cytoplasm</keyword>
<name>A0A7K9LQH0_9PASS</name>
<dbReference type="GO" id="GO:0070269">
    <property type="term" value="P:pyroptotic inflammatory response"/>
    <property type="evidence" value="ECO:0007669"/>
    <property type="project" value="TreeGrafter"/>
</dbReference>
<organism evidence="14 15">
    <name type="scientific">Rhabdornis inornatus</name>
    <dbReference type="NCBI Taxonomy" id="237438"/>
    <lineage>
        <taxon>Eukaryota</taxon>
        <taxon>Metazoa</taxon>
        <taxon>Chordata</taxon>
        <taxon>Craniata</taxon>
        <taxon>Vertebrata</taxon>
        <taxon>Euteleostomi</taxon>
        <taxon>Archelosauria</taxon>
        <taxon>Archosauria</taxon>
        <taxon>Dinosauria</taxon>
        <taxon>Saurischia</taxon>
        <taxon>Theropoda</taxon>
        <taxon>Coelurosauria</taxon>
        <taxon>Aves</taxon>
        <taxon>Neognathae</taxon>
        <taxon>Neoaves</taxon>
        <taxon>Telluraves</taxon>
        <taxon>Australaves</taxon>
        <taxon>Passeriformes</taxon>
        <taxon>Rhabdornithidae</taxon>
        <taxon>Rhabdornis</taxon>
    </lineage>
</organism>
<evidence type="ECO:0000256" key="3">
    <source>
        <dbReference type="ARBA" id="ARBA00009279"/>
    </source>
</evidence>
<reference evidence="14 15" key="1">
    <citation type="submission" date="2019-09" db="EMBL/GenBank/DDBJ databases">
        <title>Bird 10,000 Genomes (B10K) Project - Family phase.</title>
        <authorList>
            <person name="Zhang G."/>
        </authorList>
    </citation>
    <scope>NUCLEOTIDE SEQUENCE [LARGE SCALE GENOMIC DNA]</scope>
    <source>
        <strain evidence="14">B10K-DU-001-29</strain>
        <tissue evidence="14">Muscle</tissue>
    </source>
</reference>
<keyword evidence="9" id="KW-0472">Membrane</keyword>
<dbReference type="InterPro" id="IPR041263">
    <property type="entry name" value="Gasdermin_PUB"/>
</dbReference>
<proteinExistence type="inferred from homology"/>
<dbReference type="GO" id="GO:0012501">
    <property type="term" value="P:programmed cell death"/>
    <property type="evidence" value="ECO:0007669"/>
    <property type="project" value="UniProtKB-KW"/>
</dbReference>
<keyword evidence="7" id="KW-1210">Necrosis</keyword>
<comment type="caution">
    <text evidence="14">The sequence shown here is derived from an EMBL/GenBank/DDBJ whole genome shotgun (WGS) entry which is preliminary data.</text>
</comment>
<dbReference type="Pfam" id="PF04598">
    <property type="entry name" value="Gasdermin"/>
    <property type="match status" value="1"/>
</dbReference>
<dbReference type="AlphaFoldDB" id="A0A7K9LQH0"/>
<comment type="subcellular location">
    <subcellularLocation>
        <location evidence="2">Cell membrane</location>
        <topology evidence="2">Multi-pass membrane protein</topology>
    </subcellularLocation>
    <subcellularLocation>
        <location evidence="1">Cytoplasm</location>
    </subcellularLocation>
</comment>
<dbReference type="PANTHER" id="PTHR16399:SF18">
    <property type="entry name" value="GASDERMIN-A"/>
    <property type="match status" value="1"/>
</dbReference>
<dbReference type="OrthoDB" id="9944616at2759"/>
<dbReference type="Proteomes" id="UP000583164">
    <property type="component" value="Unassembled WGS sequence"/>
</dbReference>
<feature type="non-terminal residue" evidence="14">
    <location>
        <position position="1"/>
    </location>
</feature>
<evidence type="ECO:0000256" key="5">
    <source>
        <dbReference type="ARBA" id="ARBA00022475"/>
    </source>
</evidence>
<evidence type="ECO:0000313" key="15">
    <source>
        <dbReference type="Proteomes" id="UP000583164"/>
    </source>
</evidence>
<evidence type="ECO:0000313" key="14">
    <source>
        <dbReference type="EMBL" id="NXH64853.1"/>
    </source>
</evidence>
<dbReference type="GO" id="GO:0005546">
    <property type="term" value="F:phosphatidylinositol-4,5-bisphosphate binding"/>
    <property type="evidence" value="ECO:0007669"/>
    <property type="project" value="TreeGrafter"/>
</dbReference>
<dbReference type="EMBL" id="VWZS01010517">
    <property type="protein sequence ID" value="NXH64853.1"/>
    <property type="molecule type" value="Genomic_DNA"/>
</dbReference>
<dbReference type="InterPro" id="IPR040460">
    <property type="entry name" value="Gasdermin_pore"/>
</dbReference>
<dbReference type="InterPro" id="IPR007677">
    <property type="entry name" value="Gasdermin"/>
</dbReference>
<dbReference type="Pfam" id="PF17708">
    <property type="entry name" value="Gasdermin_C"/>
    <property type="match status" value="1"/>
</dbReference>
<dbReference type="GO" id="GO:0001786">
    <property type="term" value="F:phosphatidylserine binding"/>
    <property type="evidence" value="ECO:0007669"/>
    <property type="project" value="TreeGrafter"/>
</dbReference>
<dbReference type="GO" id="GO:0005737">
    <property type="term" value="C:cytoplasm"/>
    <property type="evidence" value="ECO:0007669"/>
    <property type="project" value="UniProtKB-SubCell"/>
</dbReference>
<accession>A0A7K9LQH0</accession>
<evidence type="ECO:0000256" key="8">
    <source>
        <dbReference type="ARBA" id="ARBA00022692"/>
    </source>
</evidence>
<evidence type="ECO:0000259" key="12">
    <source>
        <dbReference type="Pfam" id="PF04598"/>
    </source>
</evidence>